<comment type="caution">
    <text evidence="2">The sequence shown here is derived from an EMBL/GenBank/DDBJ whole genome shotgun (WGS) entry which is preliminary data.</text>
</comment>
<evidence type="ECO:0000313" key="3">
    <source>
        <dbReference type="Proteomes" id="UP001596434"/>
    </source>
</evidence>
<reference evidence="2 3" key="1">
    <citation type="journal article" date="2019" name="Int. J. Syst. Evol. Microbiol.">
        <title>The Global Catalogue of Microorganisms (GCM) 10K type strain sequencing project: providing services to taxonomists for standard genome sequencing and annotation.</title>
        <authorList>
            <consortium name="The Broad Institute Genomics Platform"/>
            <consortium name="The Broad Institute Genome Sequencing Center for Infectious Disease"/>
            <person name="Wu L."/>
            <person name="Ma J."/>
        </authorList>
    </citation>
    <scope>NUCLEOTIDE SEQUENCE [LARGE SCALE GENOMIC DNA]</scope>
    <source>
        <strain evidence="2 3">GX21</strain>
    </source>
</reference>
<feature type="compositionally biased region" description="Polar residues" evidence="1">
    <location>
        <begin position="152"/>
        <end position="169"/>
    </location>
</feature>
<proteinExistence type="predicted"/>
<sequence>MKRDALDTRAYKEILRNINTKLIGKLAIDDELATTLFHEELDAIELSNRIASLPRGEWLAQLPDTGFMTDTPELVTLKPLPIPSGHSDGEDPVDVGTHSPDAGMTYQEADELQWSRTRFSYCLVPGVNSPPDAAQRAARYGTGPLNSGAIRSESTSDSSTIPPTANSLVRISRGPRRRPSGIQQPI</sequence>
<organism evidence="2 3">
    <name type="scientific">Haloplanus litoreus</name>
    <dbReference type="NCBI Taxonomy" id="767515"/>
    <lineage>
        <taxon>Archaea</taxon>
        <taxon>Methanobacteriati</taxon>
        <taxon>Methanobacteriota</taxon>
        <taxon>Stenosarchaea group</taxon>
        <taxon>Halobacteria</taxon>
        <taxon>Halobacteriales</taxon>
        <taxon>Haloferacaceae</taxon>
        <taxon>Haloplanus</taxon>
    </lineage>
</organism>
<protein>
    <submittedName>
        <fullName evidence="2">Uncharacterized protein</fullName>
    </submittedName>
</protein>
<dbReference type="RefSeq" id="WP_379707230.1">
    <property type="nucleotide sequence ID" value="NZ_JBHTAT010000007.1"/>
</dbReference>
<feature type="region of interest" description="Disordered" evidence="1">
    <location>
        <begin position="132"/>
        <end position="186"/>
    </location>
</feature>
<name>A0ABD6A3E4_9EURY</name>
<keyword evidence="3" id="KW-1185">Reference proteome</keyword>
<accession>A0ABD6A3E4</accession>
<dbReference type="Proteomes" id="UP001596434">
    <property type="component" value="Unassembled WGS sequence"/>
</dbReference>
<evidence type="ECO:0000313" key="2">
    <source>
        <dbReference type="EMBL" id="MFC7257485.1"/>
    </source>
</evidence>
<evidence type="ECO:0000256" key="1">
    <source>
        <dbReference type="SAM" id="MobiDB-lite"/>
    </source>
</evidence>
<dbReference type="EMBL" id="JBHTAT010000007">
    <property type="protein sequence ID" value="MFC7257485.1"/>
    <property type="molecule type" value="Genomic_DNA"/>
</dbReference>
<dbReference type="AlphaFoldDB" id="A0ABD6A3E4"/>
<gene>
    <name evidence="2" type="ORF">ACFQKE_19735</name>
</gene>